<accession>A0A0S2Z5F7</accession>
<organism evidence="7">
    <name type="scientific">Homo sapiens</name>
    <name type="common">Human</name>
    <dbReference type="NCBI Taxonomy" id="9606"/>
    <lineage>
        <taxon>Eukaryota</taxon>
        <taxon>Metazoa</taxon>
        <taxon>Chordata</taxon>
        <taxon>Craniata</taxon>
        <taxon>Vertebrata</taxon>
        <taxon>Euteleostomi</taxon>
        <taxon>Mammalia</taxon>
        <taxon>Eutheria</taxon>
        <taxon>Euarchontoglires</taxon>
        <taxon>Primates</taxon>
        <taxon>Haplorrhini</taxon>
        <taxon>Catarrhini</taxon>
        <taxon>Hominidae</taxon>
        <taxon>Homo</taxon>
    </lineage>
</organism>
<comment type="subunit">
    <text evidence="5">Associates with the 60S ribosomal subunit.</text>
</comment>
<dbReference type="GO" id="GO:0005737">
    <property type="term" value="C:cytoplasm"/>
    <property type="evidence" value="ECO:0007669"/>
    <property type="project" value="UniProtKB-SubCell"/>
</dbReference>
<dbReference type="PANTHER" id="PTHR10927:SF1">
    <property type="entry name" value="RIBOSOME MATURATION PROTEIN SBDS"/>
    <property type="match status" value="1"/>
</dbReference>
<dbReference type="EMBL" id="KU178630">
    <property type="protein sequence ID" value="ALQ34088.1"/>
    <property type="molecule type" value="mRNA"/>
</dbReference>
<dbReference type="PANTHER" id="PTHR10927">
    <property type="entry name" value="RIBOSOME MATURATION PROTEIN SBDS"/>
    <property type="match status" value="1"/>
</dbReference>
<dbReference type="OrthoDB" id="10253092at2759"/>
<reference evidence="7" key="1">
    <citation type="journal article" date="2016" name="Cell">
        <title>Widespread Expansion of Protein Interaction Capabilities by Alternative Splicing.</title>
        <authorList>
            <person name="Yang X."/>
            <person name="Coulombe-Huntington J."/>
            <person name="Kang S."/>
            <person name="Sheynkman G.M."/>
            <person name="Hao T."/>
            <person name="Richardson A."/>
            <person name="Sun S."/>
            <person name="Yang F."/>
            <person name="Shen Y.A."/>
            <person name="Murray R."/>
            <person name="Spirohn K."/>
            <person name="Begg B.E."/>
            <person name="Duran-Frigola M."/>
            <person name="MacWilliams A."/>
            <person name="Pevzner S.J."/>
            <person name="Zhong Q."/>
            <person name="Trigg S.A."/>
            <person name="Tam S."/>
            <person name="Ghamsari L."/>
            <person name="Sahni N."/>
            <person name="Yi S."/>
            <person name="Rodriguez M.D."/>
            <person name="Balcha D."/>
            <person name="Tan G."/>
            <person name="Costanzo M."/>
            <person name="Andrews B."/>
            <person name="Boone C."/>
            <person name="Zhou X.J."/>
            <person name="Salehi-Ashtiani K."/>
            <person name="Charloteaux B."/>
            <person name="Chen A."/>
            <person name="Calderwood M.A."/>
            <person name="Aloy P."/>
            <person name="Roth F.P."/>
            <person name="Hill D.E."/>
            <person name="Iakoucheva L.M."/>
            <person name="Xia Y."/>
            <person name="Vidal M."/>
        </authorList>
    </citation>
    <scope>NUCLEOTIDE SEQUENCE</scope>
</reference>
<evidence type="ECO:0000256" key="3">
    <source>
        <dbReference type="ARBA" id="ARBA00022490"/>
    </source>
</evidence>
<protein>
    <submittedName>
        <fullName evidence="7">Shwachman-Bodian-Diamond syndrome isoform 3</fullName>
    </submittedName>
</protein>
<dbReference type="Pfam" id="PF01172">
    <property type="entry name" value="SBDS_N"/>
    <property type="match status" value="1"/>
</dbReference>
<dbReference type="GO" id="GO:0042254">
    <property type="term" value="P:ribosome biogenesis"/>
    <property type="evidence" value="ECO:0007669"/>
    <property type="project" value="UniProtKB-KW"/>
</dbReference>
<dbReference type="InterPro" id="IPR019783">
    <property type="entry name" value="SDO1/SBDS_N"/>
</dbReference>
<dbReference type="InterPro" id="IPR039100">
    <property type="entry name" value="Sdo1/SBDS-like"/>
</dbReference>
<dbReference type="InterPro" id="IPR036786">
    <property type="entry name" value="Ribosome_mat_SBDS_N_sf"/>
</dbReference>
<dbReference type="ChiTaRS" id="SBDS">
    <property type="organism name" value="human"/>
</dbReference>
<evidence type="ECO:0000259" key="6">
    <source>
        <dbReference type="Pfam" id="PF01172"/>
    </source>
</evidence>
<evidence type="ECO:0000256" key="2">
    <source>
        <dbReference type="ARBA" id="ARBA00007433"/>
    </source>
</evidence>
<evidence type="ECO:0000256" key="4">
    <source>
        <dbReference type="ARBA" id="ARBA00022517"/>
    </source>
</evidence>
<sequence length="44" mass="5074">MSIFTPTNQIRLTNVAVVRMKRAGKRFEIACYKNKVVGWRSGVF</sequence>
<keyword evidence="4" id="KW-0690">Ribosome biogenesis</keyword>
<dbReference type="Gene3D" id="3.30.1250.10">
    <property type="entry name" value="Ribosome maturation protein SBDS, N-terminal domain"/>
    <property type="match status" value="1"/>
</dbReference>
<evidence type="ECO:0000313" key="7">
    <source>
        <dbReference type="EMBL" id="ALQ34088.1"/>
    </source>
</evidence>
<dbReference type="AlphaFoldDB" id="A0A0S2Z5F7"/>
<comment type="subcellular location">
    <subcellularLocation>
        <location evidence="1">Cytoplasm</location>
    </subcellularLocation>
</comment>
<name>A0A0S2Z5F7_HUMAN</name>
<feature type="domain" description="Ribosome maturation protein SDO1/SBDS N-terminal" evidence="6">
    <location>
        <begin position="14"/>
        <end position="42"/>
    </location>
</feature>
<proteinExistence type="evidence at transcript level"/>
<dbReference type="SUPFAM" id="SSF89895">
    <property type="entry name" value="FYSH domain"/>
    <property type="match status" value="1"/>
</dbReference>
<keyword evidence="3" id="KW-0963">Cytoplasm</keyword>
<comment type="similarity">
    <text evidence="2">Belongs to the SDO1/SBDS family.</text>
</comment>
<gene>
    <name evidence="7" type="primary">SBDS</name>
</gene>
<evidence type="ECO:0000256" key="1">
    <source>
        <dbReference type="ARBA" id="ARBA00004496"/>
    </source>
</evidence>
<evidence type="ECO:0000256" key="5">
    <source>
        <dbReference type="ARBA" id="ARBA00049708"/>
    </source>
</evidence>
<dbReference type="PeptideAtlas" id="A0A0S2Z5F7"/>